<reference evidence="3" key="1">
    <citation type="journal article" date="2017" name="Genome Biol.">
        <title>Comparative genomics reveals high biological diversity and specific adaptations in the industrially and medically important fungal genus Aspergillus.</title>
        <authorList>
            <person name="de Vries R.P."/>
            <person name="Riley R."/>
            <person name="Wiebenga A."/>
            <person name="Aguilar-Osorio G."/>
            <person name="Amillis S."/>
            <person name="Uchima C.A."/>
            <person name="Anderluh G."/>
            <person name="Asadollahi M."/>
            <person name="Askin M."/>
            <person name="Barry K."/>
            <person name="Battaglia E."/>
            <person name="Bayram O."/>
            <person name="Benocci T."/>
            <person name="Braus-Stromeyer S.A."/>
            <person name="Caldana C."/>
            <person name="Canovas D."/>
            <person name="Cerqueira G.C."/>
            <person name="Chen F."/>
            <person name="Chen W."/>
            <person name="Choi C."/>
            <person name="Clum A."/>
            <person name="Dos Santos R.A."/>
            <person name="Damasio A.R."/>
            <person name="Diallinas G."/>
            <person name="Emri T."/>
            <person name="Fekete E."/>
            <person name="Flipphi M."/>
            <person name="Freyberg S."/>
            <person name="Gallo A."/>
            <person name="Gournas C."/>
            <person name="Habgood R."/>
            <person name="Hainaut M."/>
            <person name="Harispe M.L."/>
            <person name="Henrissat B."/>
            <person name="Hilden K.S."/>
            <person name="Hope R."/>
            <person name="Hossain A."/>
            <person name="Karabika E."/>
            <person name="Karaffa L."/>
            <person name="Karanyi Z."/>
            <person name="Krasevec N."/>
            <person name="Kuo A."/>
            <person name="Kusch H."/>
            <person name="LaButti K."/>
            <person name="Lagendijk E.L."/>
            <person name="Lapidus A."/>
            <person name="Levasseur A."/>
            <person name="Lindquist E."/>
            <person name="Lipzen A."/>
            <person name="Logrieco A.F."/>
            <person name="MacCabe A."/>
            <person name="Maekelae M.R."/>
            <person name="Malavazi I."/>
            <person name="Melin P."/>
            <person name="Meyer V."/>
            <person name="Mielnichuk N."/>
            <person name="Miskei M."/>
            <person name="Molnar A.P."/>
            <person name="Mule G."/>
            <person name="Ngan C.Y."/>
            <person name="Orejas M."/>
            <person name="Orosz E."/>
            <person name="Ouedraogo J.P."/>
            <person name="Overkamp K.M."/>
            <person name="Park H.-S."/>
            <person name="Perrone G."/>
            <person name="Piumi F."/>
            <person name="Punt P.J."/>
            <person name="Ram A.F."/>
            <person name="Ramon A."/>
            <person name="Rauscher S."/>
            <person name="Record E."/>
            <person name="Riano-Pachon D.M."/>
            <person name="Robert V."/>
            <person name="Roehrig J."/>
            <person name="Ruller R."/>
            <person name="Salamov A."/>
            <person name="Salih N.S."/>
            <person name="Samson R.A."/>
            <person name="Sandor E."/>
            <person name="Sanguinetti M."/>
            <person name="Schuetze T."/>
            <person name="Sepcic K."/>
            <person name="Shelest E."/>
            <person name="Sherlock G."/>
            <person name="Sophianopoulou V."/>
            <person name="Squina F.M."/>
            <person name="Sun H."/>
            <person name="Susca A."/>
            <person name="Todd R.B."/>
            <person name="Tsang A."/>
            <person name="Unkles S.E."/>
            <person name="van de Wiele N."/>
            <person name="van Rossen-Uffink D."/>
            <person name="Oliveira J.V."/>
            <person name="Vesth T.C."/>
            <person name="Visser J."/>
            <person name="Yu J.-H."/>
            <person name="Zhou M."/>
            <person name="Andersen M.R."/>
            <person name="Archer D.B."/>
            <person name="Baker S.E."/>
            <person name="Benoit I."/>
            <person name="Brakhage A.A."/>
            <person name="Braus G.H."/>
            <person name="Fischer R."/>
            <person name="Frisvad J.C."/>
            <person name="Goldman G.H."/>
            <person name="Houbraken J."/>
            <person name="Oakley B."/>
            <person name="Pocsi I."/>
            <person name="Scazzocchio C."/>
            <person name="Seiboth B."/>
            <person name="vanKuyk P.A."/>
            <person name="Wortman J."/>
            <person name="Dyer P.S."/>
            <person name="Grigoriev I.V."/>
        </authorList>
    </citation>
    <scope>NUCLEOTIDE SEQUENCE [LARGE SCALE GENOMIC DNA]</scope>
    <source>
        <strain evidence="3">CBS 106.47</strain>
    </source>
</reference>
<feature type="region of interest" description="Disordered" evidence="1">
    <location>
        <begin position="25"/>
        <end position="56"/>
    </location>
</feature>
<sequence length="56" mass="6140">MAYVRATNELPHFSDEEVEQVAIPYGFGPADQPASGDSDGTELGAERTEVELEKRE</sequence>
<organism evidence="2 3">
    <name type="scientific">Aspergillus luchuensis (strain CBS 106.47)</name>
    <dbReference type="NCBI Taxonomy" id="1137211"/>
    <lineage>
        <taxon>Eukaryota</taxon>
        <taxon>Fungi</taxon>
        <taxon>Dikarya</taxon>
        <taxon>Ascomycota</taxon>
        <taxon>Pezizomycotina</taxon>
        <taxon>Eurotiomycetes</taxon>
        <taxon>Eurotiomycetidae</taxon>
        <taxon>Eurotiales</taxon>
        <taxon>Aspergillaceae</taxon>
        <taxon>Aspergillus</taxon>
        <taxon>Aspergillus subgen. Circumdati</taxon>
    </lineage>
</organism>
<dbReference type="VEuPathDB" id="FungiDB:ASPFODRAFT_54807"/>
<protein>
    <submittedName>
        <fullName evidence="2">Uncharacterized protein</fullName>
    </submittedName>
</protein>
<feature type="compositionally biased region" description="Basic and acidic residues" evidence="1">
    <location>
        <begin position="44"/>
        <end position="56"/>
    </location>
</feature>
<evidence type="ECO:0000313" key="2">
    <source>
        <dbReference type="EMBL" id="OJZ79683.1"/>
    </source>
</evidence>
<proteinExistence type="predicted"/>
<dbReference type="Proteomes" id="UP000184063">
    <property type="component" value="Unassembled WGS sequence"/>
</dbReference>
<name>A0A1M3SYV5_ASPLC</name>
<accession>A0A1M3SYV5</accession>
<evidence type="ECO:0000313" key="3">
    <source>
        <dbReference type="Proteomes" id="UP000184063"/>
    </source>
</evidence>
<dbReference type="EMBL" id="KV878277">
    <property type="protein sequence ID" value="OJZ79683.1"/>
    <property type="molecule type" value="Genomic_DNA"/>
</dbReference>
<dbReference type="AlphaFoldDB" id="A0A1M3SYV5"/>
<evidence type="ECO:0000256" key="1">
    <source>
        <dbReference type="SAM" id="MobiDB-lite"/>
    </source>
</evidence>
<gene>
    <name evidence="2" type="ORF">ASPFODRAFT_54807</name>
</gene>